<sequence length="119" mass="13670">MNNLTRESRNLNIRYDLPAEILDRLSGVYERMNGWLGYGNGVNGEEGIPYWFSFKDSEPSISASMEPSGLQFDVSHMNKEEWNSWLSRFKAEATKTLGFKVGELENGEVDEEIEWIDKA</sequence>
<name>A0A833GZM8_9LEPT</name>
<reference evidence="1 2" key="1">
    <citation type="submission" date="2019-10" db="EMBL/GenBank/DDBJ databases">
        <title>Extracellular Electron Transfer in a Candidatus Methanoperedens spp. Enrichment Culture.</title>
        <authorList>
            <person name="Berger S."/>
            <person name="Rangel Shaw D."/>
            <person name="Berben T."/>
            <person name="In 'T Zandt M."/>
            <person name="Frank J."/>
            <person name="Reimann J."/>
            <person name="Jetten M.S.M."/>
            <person name="Welte C.U."/>
        </authorList>
    </citation>
    <scope>NUCLEOTIDE SEQUENCE [LARGE SCALE GENOMIC DNA]</scope>
    <source>
        <strain evidence="1">SB12</strain>
    </source>
</reference>
<comment type="caution">
    <text evidence="1">The sequence shown here is derived from an EMBL/GenBank/DDBJ whole genome shotgun (WGS) entry which is preliminary data.</text>
</comment>
<proteinExistence type="predicted"/>
<dbReference type="EMBL" id="WBUI01000015">
    <property type="protein sequence ID" value="KAB2931143.1"/>
    <property type="molecule type" value="Genomic_DNA"/>
</dbReference>
<protein>
    <submittedName>
        <fullName evidence="1">Uncharacterized protein</fullName>
    </submittedName>
</protein>
<dbReference type="Proteomes" id="UP000460298">
    <property type="component" value="Unassembled WGS sequence"/>
</dbReference>
<gene>
    <name evidence="1" type="ORF">F9K24_14415</name>
</gene>
<evidence type="ECO:0000313" key="1">
    <source>
        <dbReference type="EMBL" id="KAB2931143.1"/>
    </source>
</evidence>
<accession>A0A833GZM8</accession>
<evidence type="ECO:0000313" key="2">
    <source>
        <dbReference type="Proteomes" id="UP000460298"/>
    </source>
</evidence>
<organism evidence="1 2">
    <name type="scientific">Leptonema illini</name>
    <dbReference type="NCBI Taxonomy" id="183"/>
    <lineage>
        <taxon>Bacteria</taxon>
        <taxon>Pseudomonadati</taxon>
        <taxon>Spirochaetota</taxon>
        <taxon>Spirochaetia</taxon>
        <taxon>Leptospirales</taxon>
        <taxon>Leptospiraceae</taxon>
        <taxon>Leptonema</taxon>
    </lineage>
</organism>
<dbReference type="AlphaFoldDB" id="A0A833GZM8"/>